<proteinExistence type="predicted"/>
<evidence type="ECO:0000313" key="1">
    <source>
        <dbReference type="EMBL" id="KAJ9083855.1"/>
    </source>
</evidence>
<name>A0ACC2UAK2_9FUNG</name>
<evidence type="ECO:0000313" key="2">
    <source>
        <dbReference type="Proteomes" id="UP001165960"/>
    </source>
</evidence>
<dbReference type="Proteomes" id="UP001165960">
    <property type="component" value="Unassembled WGS sequence"/>
</dbReference>
<organism evidence="1 2">
    <name type="scientific">Entomophthora muscae</name>
    <dbReference type="NCBI Taxonomy" id="34485"/>
    <lineage>
        <taxon>Eukaryota</taxon>
        <taxon>Fungi</taxon>
        <taxon>Fungi incertae sedis</taxon>
        <taxon>Zoopagomycota</taxon>
        <taxon>Entomophthoromycotina</taxon>
        <taxon>Entomophthoromycetes</taxon>
        <taxon>Entomophthorales</taxon>
        <taxon>Entomophthoraceae</taxon>
        <taxon>Entomophthora</taxon>
    </lineage>
</organism>
<dbReference type="EMBL" id="QTSX02000918">
    <property type="protein sequence ID" value="KAJ9083855.1"/>
    <property type="molecule type" value="Genomic_DNA"/>
</dbReference>
<keyword evidence="2" id="KW-1185">Reference proteome</keyword>
<gene>
    <name evidence="1" type="ORF">DSO57_1030378</name>
</gene>
<accession>A0ACC2UAK2</accession>
<comment type="caution">
    <text evidence="1">The sequence shown here is derived from an EMBL/GenBank/DDBJ whole genome shotgun (WGS) entry which is preliminary data.</text>
</comment>
<reference evidence="1" key="1">
    <citation type="submission" date="2022-04" db="EMBL/GenBank/DDBJ databases">
        <title>Genome of the entomopathogenic fungus Entomophthora muscae.</title>
        <authorList>
            <person name="Elya C."/>
            <person name="Lovett B.R."/>
            <person name="Lee E."/>
            <person name="Macias A.M."/>
            <person name="Hajek A.E."/>
            <person name="De Bivort B.L."/>
            <person name="Kasson M.T."/>
            <person name="De Fine Licht H.H."/>
            <person name="Stajich J.E."/>
        </authorList>
    </citation>
    <scope>NUCLEOTIDE SEQUENCE</scope>
    <source>
        <strain evidence="1">Berkeley</strain>
    </source>
</reference>
<protein>
    <submittedName>
        <fullName evidence="1">Uncharacterized protein</fullName>
    </submittedName>
</protein>
<sequence>MVPSKKLWTVFSSIANFGAKLFGNGFASTDKPYVVISGKTEDSFPTNTSMRLADGVGWTNLATNFTFFHQQPGWYGTKTVYMMKQELASPKDMQFWVFDPEFYHLNGGSPISEELNCPYQTTCLVMAGWQKSAWHIERVMFAKKNNRMPLRITQLIDNITTQATSHYMFIKGPSVGKVVFNSIYLGLTERYCNPTYISKICVYSKFSPLFLPSGLPDVVISFE</sequence>